<feature type="domain" description="PPIase cyclophilin-type" evidence="4">
    <location>
        <begin position="184"/>
        <end position="341"/>
    </location>
</feature>
<dbReference type="Pfam" id="PF13828">
    <property type="entry name" value="DUF4190"/>
    <property type="match status" value="1"/>
</dbReference>
<sequence>MPPPPPYGEYPPLPSSPAPGPPGYGPPGYGPPPQPQSTNGLAIASLICAFLFFPLGIIFGHMSLSQIKKSREGGHGLAIAGLVISYVVAVLTVLAVVATVVLAGVLIRFAEDFDANGSRSGAPGVTAAPPGQPLPPFKPSATLGSNCQYPATTEPASKPVNPPRTGRIPTTPETVEATVVTNDGAIGLSLDNGKAPCTVNNFVSLAQQGFYDKTPCHRLTTSSTLGVLQCGDPTGEGDGGPGYRFPNEYPTNQYRLADPALQSTVIYPRGTLAMANSGQGTNGSQFFIVYEDSEMPPTYTVFGTVDETGLAVVDRIAAGGVEDGGDDGKPAVDVTIGSIRLD</sequence>
<dbReference type="InterPro" id="IPR025241">
    <property type="entry name" value="DUF4190"/>
</dbReference>
<keyword evidence="6" id="KW-1185">Reference proteome</keyword>
<keyword evidence="3" id="KW-0472">Membrane</keyword>
<feature type="region of interest" description="Disordered" evidence="2">
    <location>
        <begin position="1"/>
        <end position="35"/>
    </location>
</feature>
<feature type="transmembrane region" description="Helical" evidence="3">
    <location>
        <begin position="41"/>
        <end position="64"/>
    </location>
</feature>
<dbReference type="PANTHER" id="PTHR45625:SF3">
    <property type="entry name" value="PEPTIDYL-PROLYL CIS-TRANS ISOMERASE B-RELATED"/>
    <property type="match status" value="1"/>
</dbReference>
<keyword evidence="3" id="KW-0812">Transmembrane</keyword>
<evidence type="ECO:0000256" key="3">
    <source>
        <dbReference type="SAM" id="Phobius"/>
    </source>
</evidence>
<dbReference type="PANTHER" id="PTHR45625">
    <property type="entry name" value="PEPTIDYL-PROLYL CIS-TRANS ISOMERASE-RELATED"/>
    <property type="match status" value="1"/>
</dbReference>
<comment type="function">
    <text evidence="1">PPIases accelerate the folding of proteins. It catalyzes the cis-trans isomerization of proline imidic peptide bonds in oligopeptides.</text>
</comment>
<feature type="region of interest" description="Disordered" evidence="2">
    <location>
        <begin position="148"/>
        <end position="170"/>
    </location>
</feature>
<dbReference type="InterPro" id="IPR002130">
    <property type="entry name" value="Cyclophilin-type_PPIase_dom"/>
</dbReference>
<gene>
    <name evidence="5" type="ORF">D8S82_20895</name>
</gene>
<proteinExistence type="predicted"/>
<accession>A0A544VXL4</accession>
<dbReference type="InterPro" id="IPR029000">
    <property type="entry name" value="Cyclophilin-like_dom_sf"/>
</dbReference>
<dbReference type="Gene3D" id="2.40.100.10">
    <property type="entry name" value="Cyclophilin-like"/>
    <property type="match status" value="1"/>
</dbReference>
<reference evidence="5 6" key="1">
    <citation type="submission" date="2018-10" db="EMBL/GenBank/DDBJ databases">
        <title>Draft genome of Mycobacterium hodleri strain B.</title>
        <authorList>
            <person name="Amande T.J."/>
            <person name="Mcgenity T.J."/>
        </authorList>
    </citation>
    <scope>NUCLEOTIDE SEQUENCE [LARGE SCALE GENOMIC DNA]</scope>
    <source>
        <strain evidence="5 6">B</strain>
    </source>
</reference>
<protein>
    <submittedName>
        <fullName evidence="5">DUF4190 domain-containing protein</fullName>
    </submittedName>
</protein>
<evidence type="ECO:0000313" key="6">
    <source>
        <dbReference type="Proteomes" id="UP000315759"/>
    </source>
</evidence>
<dbReference type="AlphaFoldDB" id="A0A544VXL4"/>
<name>A0A544VXL4_9MYCO</name>
<dbReference type="EMBL" id="VIFX01000028">
    <property type="protein sequence ID" value="TQR84723.1"/>
    <property type="molecule type" value="Genomic_DNA"/>
</dbReference>
<comment type="caution">
    <text evidence="5">The sequence shown here is derived from an EMBL/GenBank/DDBJ whole genome shotgun (WGS) entry which is preliminary data.</text>
</comment>
<dbReference type="PRINTS" id="PR00153">
    <property type="entry name" value="CSAPPISMRASE"/>
</dbReference>
<dbReference type="InterPro" id="IPR044666">
    <property type="entry name" value="Cyclophilin_A-like"/>
</dbReference>
<evidence type="ECO:0000256" key="2">
    <source>
        <dbReference type="SAM" id="MobiDB-lite"/>
    </source>
</evidence>
<dbReference type="CDD" id="cd00317">
    <property type="entry name" value="cyclophilin"/>
    <property type="match status" value="1"/>
</dbReference>
<dbReference type="Proteomes" id="UP000315759">
    <property type="component" value="Unassembled WGS sequence"/>
</dbReference>
<dbReference type="Pfam" id="PF00160">
    <property type="entry name" value="Pro_isomerase"/>
    <property type="match status" value="1"/>
</dbReference>
<dbReference type="SUPFAM" id="SSF50891">
    <property type="entry name" value="Cyclophilin-like"/>
    <property type="match status" value="1"/>
</dbReference>
<keyword evidence="3" id="KW-1133">Transmembrane helix</keyword>
<evidence type="ECO:0000259" key="4">
    <source>
        <dbReference type="PROSITE" id="PS50072"/>
    </source>
</evidence>
<feature type="transmembrane region" description="Helical" evidence="3">
    <location>
        <begin position="76"/>
        <end position="109"/>
    </location>
</feature>
<evidence type="ECO:0000256" key="1">
    <source>
        <dbReference type="ARBA" id="ARBA00002388"/>
    </source>
</evidence>
<evidence type="ECO:0000313" key="5">
    <source>
        <dbReference type="EMBL" id="TQR84723.1"/>
    </source>
</evidence>
<dbReference type="PROSITE" id="PS50072">
    <property type="entry name" value="CSA_PPIASE_2"/>
    <property type="match status" value="1"/>
</dbReference>
<dbReference type="GO" id="GO:0003755">
    <property type="term" value="F:peptidyl-prolyl cis-trans isomerase activity"/>
    <property type="evidence" value="ECO:0007669"/>
    <property type="project" value="InterPro"/>
</dbReference>
<organism evidence="5 6">
    <name type="scientific">Mycolicibacterium hodleri</name>
    <dbReference type="NCBI Taxonomy" id="49897"/>
    <lineage>
        <taxon>Bacteria</taxon>
        <taxon>Bacillati</taxon>
        <taxon>Actinomycetota</taxon>
        <taxon>Actinomycetes</taxon>
        <taxon>Mycobacteriales</taxon>
        <taxon>Mycobacteriaceae</taxon>
        <taxon>Mycolicibacterium</taxon>
    </lineage>
</organism>